<keyword evidence="4" id="KW-1185">Reference proteome</keyword>
<dbReference type="AlphaFoldDB" id="A0A7X0H8A0"/>
<evidence type="ECO:0000256" key="1">
    <source>
        <dbReference type="ARBA" id="ARBA00009460"/>
    </source>
</evidence>
<dbReference type="InterPro" id="IPR011009">
    <property type="entry name" value="Kinase-like_dom_sf"/>
</dbReference>
<reference evidence="3 4" key="1">
    <citation type="submission" date="2020-08" db="EMBL/GenBank/DDBJ databases">
        <title>Genomic Encyclopedia of Type Strains, Phase IV (KMG-IV): sequencing the most valuable type-strain genomes for metagenomic binning, comparative biology and taxonomic classification.</title>
        <authorList>
            <person name="Goeker M."/>
        </authorList>
    </citation>
    <scope>NUCLEOTIDE SEQUENCE [LARGE SCALE GENOMIC DNA]</scope>
    <source>
        <strain evidence="3 4">DSM 103725</strain>
    </source>
</reference>
<comment type="caution">
    <text evidence="3">The sequence shown here is derived from an EMBL/GenBank/DDBJ whole genome shotgun (WGS) entry which is preliminary data.</text>
</comment>
<keyword evidence="2" id="KW-0808">Transferase</keyword>
<sequence>MRRHLDPELTVTGARKLYGGSINRVVEWSTDGEPKSIVAKLHNSRNVKSFEREMLSLITYREHTTLPVPEPWAVVADDPDFDGAGLLMEKIPGITLADAKVSPRGTAILQNQLARYLVDLHSHHRSTYGSALQDRGETRWLDNFGPVIEKEFHHVREFLSSNSRWFIDDLLKNLEDWLPEQSTPTLVHGDLWSNNILVADNHPDEPQILAFIDGLASYCDPEYELAYLRMFQTADDSFFELYRRRHPLRPGFSRRCRVYWLNTMMMHIRVFGERYVPACEELAGQLKTLATK</sequence>
<evidence type="ECO:0000256" key="2">
    <source>
        <dbReference type="PIRNR" id="PIRNR006221"/>
    </source>
</evidence>
<dbReference type="Pfam" id="PF03881">
    <property type="entry name" value="Fructosamin_kin"/>
    <property type="match status" value="1"/>
</dbReference>
<dbReference type="PANTHER" id="PTHR12149:SF8">
    <property type="entry name" value="PROTEIN-RIBULOSAMINE 3-KINASE"/>
    <property type="match status" value="1"/>
</dbReference>
<dbReference type="Gene3D" id="3.90.1200.10">
    <property type="match status" value="1"/>
</dbReference>
<protein>
    <submittedName>
        <fullName evidence="3">Fructosamine-3-kinase</fullName>
    </submittedName>
</protein>
<dbReference type="SUPFAM" id="SSF56112">
    <property type="entry name" value="Protein kinase-like (PK-like)"/>
    <property type="match status" value="1"/>
</dbReference>
<evidence type="ECO:0000313" key="3">
    <source>
        <dbReference type="EMBL" id="MBB6431108.1"/>
    </source>
</evidence>
<gene>
    <name evidence="3" type="ORF">HNQ40_002914</name>
</gene>
<dbReference type="Proteomes" id="UP000541810">
    <property type="component" value="Unassembled WGS sequence"/>
</dbReference>
<evidence type="ECO:0000313" key="4">
    <source>
        <dbReference type="Proteomes" id="UP000541810"/>
    </source>
</evidence>
<comment type="similarity">
    <text evidence="1 2">Belongs to the fructosamine kinase family.</text>
</comment>
<proteinExistence type="inferred from homology"/>
<dbReference type="EMBL" id="JACHGY010000001">
    <property type="protein sequence ID" value="MBB6431108.1"/>
    <property type="molecule type" value="Genomic_DNA"/>
</dbReference>
<dbReference type="InterPro" id="IPR016477">
    <property type="entry name" value="Fructo-/Ketosamine-3-kinase"/>
</dbReference>
<name>A0A7X0H8A0_9BACT</name>
<dbReference type="PANTHER" id="PTHR12149">
    <property type="entry name" value="FRUCTOSAMINE 3 KINASE-RELATED PROTEIN"/>
    <property type="match status" value="1"/>
</dbReference>
<organism evidence="3 4">
    <name type="scientific">Algisphaera agarilytica</name>
    <dbReference type="NCBI Taxonomy" id="1385975"/>
    <lineage>
        <taxon>Bacteria</taxon>
        <taxon>Pseudomonadati</taxon>
        <taxon>Planctomycetota</taxon>
        <taxon>Phycisphaerae</taxon>
        <taxon>Phycisphaerales</taxon>
        <taxon>Phycisphaeraceae</taxon>
        <taxon>Algisphaera</taxon>
    </lineage>
</organism>
<accession>A0A7X0H8A0</accession>
<dbReference type="GO" id="GO:0016301">
    <property type="term" value="F:kinase activity"/>
    <property type="evidence" value="ECO:0007669"/>
    <property type="project" value="UniProtKB-UniRule"/>
</dbReference>
<keyword evidence="2 3" id="KW-0418">Kinase</keyword>
<dbReference type="PIRSF" id="PIRSF006221">
    <property type="entry name" value="Ketosamine-3-kinase"/>
    <property type="match status" value="1"/>
</dbReference>